<evidence type="ECO:0000313" key="2">
    <source>
        <dbReference type="Proteomes" id="UP000627781"/>
    </source>
</evidence>
<dbReference type="EMBL" id="JACSRA010000003">
    <property type="protein sequence ID" value="MBD7910303.1"/>
    <property type="molecule type" value="Genomic_DNA"/>
</dbReference>
<organism evidence="1 2">
    <name type="scientific">Clostridium cibarium</name>
    <dbReference type="NCBI Taxonomy" id="2762247"/>
    <lineage>
        <taxon>Bacteria</taxon>
        <taxon>Bacillati</taxon>
        <taxon>Bacillota</taxon>
        <taxon>Clostridia</taxon>
        <taxon>Eubacteriales</taxon>
        <taxon>Clostridiaceae</taxon>
        <taxon>Clostridium</taxon>
    </lineage>
</organism>
<keyword evidence="2" id="KW-1185">Reference proteome</keyword>
<accession>A0ABR8PQ56</accession>
<protein>
    <submittedName>
        <fullName evidence="1">Nitrogenase</fullName>
    </submittedName>
</protein>
<name>A0ABR8PQ56_9CLOT</name>
<comment type="caution">
    <text evidence="1">The sequence shown here is derived from an EMBL/GenBank/DDBJ whole genome shotgun (WGS) entry which is preliminary data.</text>
</comment>
<dbReference type="Proteomes" id="UP000627781">
    <property type="component" value="Unassembled WGS sequence"/>
</dbReference>
<proteinExistence type="predicted"/>
<reference evidence="1 2" key="1">
    <citation type="submission" date="2020-08" db="EMBL/GenBank/DDBJ databases">
        <title>A Genomic Blueprint of the Chicken Gut Microbiome.</title>
        <authorList>
            <person name="Gilroy R."/>
            <person name="Ravi A."/>
            <person name="Getino M."/>
            <person name="Pursley I."/>
            <person name="Horton D.L."/>
            <person name="Alikhan N.-F."/>
            <person name="Baker D."/>
            <person name="Gharbi K."/>
            <person name="Hall N."/>
            <person name="Watson M."/>
            <person name="Adriaenssens E.M."/>
            <person name="Foster-Nyarko E."/>
            <person name="Jarju S."/>
            <person name="Secka A."/>
            <person name="Antonio M."/>
            <person name="Oren A."/>
            <person name="Chaudhuri R."/>
            <person name="La Ragione R.M."/>
            <person name="Hildebrand F."/>
            <person name="Pallen M.J."/>
        </authorList>
    </citation>
    <scope>NUCLEOTIDE SEQUENCE [LARGE SCALE GENOMIC DNA]</scope>
    <source>
        <strain evidence="1 2">Sa3CVN1</strain>
    </source>
</reference>
<dbReference type="RefSeq" id="WP_191767686.1">
    <property type="nucleotide sequence ID" value="NZ_JACSRA010000003.1"/>
</dbReference>
<dbReference type="InterPro" id="IPR014287">
    <property type="entry name" value="Nase_Fe-Fe_AnfO"/>
</dbReference>
<sequence length="204" mass="23933">MEKIAVFLDAKDEIATFLEATKLKIFHKKEKMWIIYKKLDVDMKDVKGIRALRHGYLKLIDEFDDCKIVVVKKGYGIPYSVFYSKDFSIWELPGKAEGILDEVLNQEMKHEAEEELKFNENKNKIIKIKEGEYYLDLIKAQLENPELSSKKALLPFIETTAFDALKLRCCHVPPWLRSHSDKNNLSFDVKRVTDQDFEMILKKI</sequence>
<dbReference type="Pfam" id="PF09582">
    <property type="entry name" value="AnfO_nitrog"/>
    <property type="match status" value="1"/>
</dbReference>
<evidence type="ECO:0000313" key="1">
    <source>
        <dbReference type="EMBL" id="MBD7910303.1"/>
    </source>
</evidence>
<gene>
    <name evidence="1" type="ORF">H9661_02930</name>
</gene>